<dbReference type="AlphaFoldDB" id="A0A2P4PA68"/>
<accession>A0A2P4PA68</accession>
<proteinExistence type="predicted"/>
<dbReference type="EMBL" id="AUPC02000307">
    <property type="protein sequence ID" value="POG62278.1"/>
    <property type="molecule type" value="Genomic_DNA"/>
</dbReference>
<evidence type="ECO:0000313" key="1">
    <source>
        <dbReference type="EMBL" id="POG62278.1"/>
    </source>
</evidence>
<reference evidence="1 2" key="1">
    <citation type="journal article" date="2013" name="Proc. Natl. Acad. Sci. U.S.A.">
        <title>Genome of an arbuscular mycorrhizal fungus provides insight into the oldest plant symbiosis.</title>
        <authorList>
            <person name="Tisserant E."/>
            <person name="Malbreil M."/>
            <person name="Kuo A."/>
            <person name="Kohler A."/>
            <person name="Symeonidi A."/>
            <person name="Balestrini R."/>
            <person name="Charron P."/>
            <person name="Duensing N."/>
            <person name="Frei Dit Frey N."/>
            <person name="Gianinazzi-Pearson V."/>
            <person name="Gilbert L.B."/>
            <person name="Handa Y."/>
            <person name="Herr J.R."/>
            <person name="Hijri M."/>
            <person name="Koul R."/>
            <person name="Kawaguchi M."/>
            <person name="Krajinski F."/>
            <person name="Lammers P.J."/>
            <person name="Masclaux F.G."/>
            <person name="Murat C."/>
            <person name="Morin E."/>
            <person name="Ndikumana S."/>
            <person name="Pagni M."/>
            <person name="Petitpierre D."/>
            <person name="Requena N."/>
            <person name="Rosikiewicz P."/>
            <person name="Riley R."/>
            <person name="Saito K."/>
            <person name="San Clemente H."/>
            <person name="Shapiro H."/>
            <person name="van Tuinen D."/>
            <person name="Becard G."/>
            <person name="Bonfante P."/>
            <person name="Paszkowski U."/>
            <person name="Shachar-Hill Y.Y."/>
            <person name="Tuskan G.A."/>
            <person name="Young P.W."/>
            <person name="Sanders I.R."/>
            <person name="Henrissat B."/>
            <person name="Rensing S.A."/>
            <person name="Grigoriev I.V."/>
            <person name="Corradi N."/>
            <person name="Roux C."/>
            <person name="Martin F."/>
        </authorList>
    </citation>
    <scope>NUCLEOTIDE SEQUENCE [LARGE SCALE GENOMIC DNA]</scope>
    <source>
        <strain evidence="1 2">DAOM 197198</strain>
    </source>
</reference>
<keyword evidence="2" id="KW-1185">Reference proteome</keyword>
<sequence length="72" mass="8479">MQECKDVLSSCKKRNISSKQSTGNIGAIFFLLKKRIRSKIFFNKGGIINRSYKRFYILFNDVTRTDSTRDFF</sequence>
<name>A0A2P4PA68_RHIID</name>
<comment type="caution">
    <text evidence="1">The sequence shown here is derived from an EMBL/GenBank/DDBJ whole genome shotgun (WGS) entry which is preliminary data.</text>
</comment>
<evidence type="ECO:0000313" key="2">
    <source>
        <dbReference type="Proteomes" id="UP000018888"/>
    </source>
</evidence>
<reference evidence="1 2" key="2">
    <citation type="journal article" date="2018" name="New Phytol.">
        <title>High intraspecific genome diversity in the model arbuscular mycorrhizal symbiont Rhizophagus irregularis.</title>
        <authorList>
            <person name="Chen E.C.H."/>
            <person name="Morin E."/>
            <person name="Beaudet D."/>
            <person name="Noel J."/>
            <person name="Yildirir G."/>
            <person name="Ndikumana S."/>
            <person name="Charron P."/>
            <person name="St-Onge C."/>
            <person name="Giorgi J."/>
            <person name="Kruger M."/>
            <person name="Marton T."/>
            <person name="Ropars J."/>
            <person name="Grigoriev I.V."/>
            <person name="Hainaut M."/>
            <person name="Henrissat B."/>
            <person name="Roux C."/>
            <person name="Martin F."/>
            <person name="Corradi N."/>
        </authorList>
    </citation>
    <scope>NUCLEOTIDE SEQUENCE [LARGE SCALE GENOMIC DNA]</scope>
    <source>
        <strain evidence="1 2">DAOM 197198</strain>
    </source>
</reference>
<protein>
    <submittedName>
        <fullName evidence="1">Uncharacterized protein</fullName>
    </submittedName>
</protein>
<gene>
    <name evidence="1" type="ORF">GLOIN_2v1697782</name>
</gene>
<organism evidence="1 2">
    <name type="scientific">Rhizophagus irregularis (strain DAOM 181602 / DAOM 197198 / MUCL 43194)</name>
    <name type="common">Arbuscular mycorrhizal fungus</name>
    <name type="synonym">Glomus intraradices</name>
    <dbReference type="NCBI Taxonomy" id="747089"/>
    <lineage>
        <taxon>Eukaryota</taxon>
        <taxon>Fungi</taxon>
        <taxon>Fungi incertae sedis</taxon>
        <taxon>Mucoromycota</taxon>
        <taxon>Glomeromycotina</taxon>
        <taxon>Glomeromycetes</taxon>
        <taxon>Glomerales</taxon>
        <taxon>Glomeraceae</taxon>
        <taxon>Rhizophagus</taxon>
    </lineage>
</organism>
<dbReference type="Proteomes" id="UP000018888">
    <property type="component" value="Unassembled WGS sequence"/>
</dbReference>